<dbReference type="SMART" id="SM00822">
    <property type="entry name" value="PKS_KR"/>
    <property type="match status" value="1"/>
</dbReference>
<keyword evidence="2" id="KW-0560">Oxidoreductase</keyword>
<dbReference type="Pfam" id="PF13561">
    <property type="entry name" value="adh_short_C2"/>
    <property type="match status" value="1"/>
</dbReference>
<dbReference type="InterPro" id="IPR036291">
    <property type="entry name" value="NAD(P)-bd_dom_sf"/>
</dbReference>
<dbReference type="CDD" id="cd05233">
    <property type="entry name" value="SDR_c"/>
    <property type="match status" value="1"/>
</dbReference>
<dbReference type="PANTHER" id="PTHR24321">
    <property type="entry name" value="DEHYDROGENASES, SHORT CHAIN"/>
    <property type="match status" value="1"/>
</dbReference>
<dbReference type="NCBIfam" id="NF005559">
    <property type="entry name" value="PRK07231.1"/>
    <property type="match status" value="1"/>
</dbReference>
<dbReference type="EMBL" id="AGWX01000001">
    <property type="protein sequence ID" value="EKS41027.1"/>
    <property type="molecule type" value="Genomic_DNA"/>
</dbReference>
<evidence type="ECO:0000313" key="5">
    <source>
        <dbReference type="EMBL" id="EKS41027.1"/>
    </source>
</evidence>
<dbReference type="InterPro" id="IPR002347">
    <property type="entry name" value="SDR_fam"/>
</dbReference>
<proteinExistence type="inferred from homology"/>
<dbReference type="Gene3D" id="3.40.50.720">
    <property type="entry name" value="NAD(P)-binding Rossmann-like Domain"/>
    <property type="match status" value="1"/>
</dbReference>
<evidence type="ECO:0000256" key="3">
    <source>
        <dbReference type="ARBA" id="ARBA00023027"/>
    </source>
</evidence>
<dbReference type="FunFam" id="3.40.50.720:FF:000084">
    <property type="entry name" value="Short-chain dehydrogenase reductase"/>
    <property type="match status" value="1"/>
</dbReference>
<keyword evidence="3" id="KW-0520">NAD</keyword>
<dbReference type="HOGENOM" id="CLU_010194_1_2_5"/>
<dbReference type="PRINTS" id="PR00080">
    <property type="entry name" value="SDRFAMILY"/>
</dbReference>
<dbReference type="PRINTS" id="PR00081">
    <property type="entry name" value="GDHRDH"/>
</dbReference>
<dbReference type="PANTHER" id="PTHR24321:SF8">
    <property type="entry name" value="ESTRADIOL 17-BETA-DEHYDROGENASE 8-RELATED"/>
    <property type="match status" value="1"/>
</dbReference>
<dbReference type="InterPro" id="IPR020904">
    <property type="entry name" value="Sc_DH/Rdtase_CS"/>
</dbReference>
<evidence type="ECO:0000259" key="4">
    <source>
        <dbReference type="SMART" id="SM00822"/>
    </source>
</evidence>
<sequence>MVNAMESADGVNQETGRDMTKGQQKVALVTGAARGIGLAAAKRFLAEGWQVALLDIEKDLLAQTFKALAAPETTLAIHCDVSDADAVAAAFKQAIQHFGRLDALVNNAGIAIFKPLLETTQADWDRVLAVNLTGPFLCTQAAAPLMRETGGGAIVNITSISALRASTLRTAYGTSKAGLAHLTKQFAVELATLGIRVNAVAPGPVDTAMAKAVHTPAIRADYHDTIPLNRYGLEEELAEAIFFLCSDRASYITGQMLCVDGGFEATGIGLPTLRGEGRNG</sequence>
<dbReference type="Proteomes" id="UP000001096">
    <property type="component" value="Unassembled WGS sequence"/>
</dbReference>
<dbReference type="InterPro" id="IPR057326">
    <property type="entry name" value="KR_dom"/>
</dbReference>
<protein>
    <recommendedName>
        <fullName evidence="4">Ketoreductase domain-containing protein</fullName>
    </recommendedName>
</protein>
<dbReference type="GO" id="GO:0016491">
    <property type="term" value="F:oxidoreductase activity"/>
    <property type="evidence" value="ECO:0007669"/>
    <property type="project" value="UniProtKB-KW"/>
</dbReference>
<keyword evidence="6" id="KW-1185">Reference proteome</keyword>
<reference evidence="5 6" key="1">
    <citation type="submission" date="2012-04" db="EMBL/GenBank/DDBJ databases">
        <title>The Genome Sequence of Afipia broomeae ATCC 49717.</title>
        <authorList>
            <consortium name="The Broad Institute Genome Sequencing Platform"/>
            <person name="Earl A."/>
            <person name="Ward D."/>
            <person name="Feldgarden M."/>
            <person name="Gevers D."/>
            <person name="Huys G."/>
            <person name="Walker B."/>
            <person name="Young S.K."/>
            <person name="Zeng Q."/>
            <person name="Gargeya S."/>
            <person name="Fitzgerald M."/>
            <person name="Haas B."/>
            <person name="Abouelleil A."/>
            <person name="Alvarado L."/>
            <person name="Arachchi H.M."/>
            <person name="Berlin A."/>
            <person name="Chapman S.B."/>
            <person name="Goldberg J."/>
            <person name="Griggs A."/>
            <person name="Gujja S."/>
            <person name="Hansen M."/>
            <person name="Howarth C."/>
            <person name="Imamovic A."/>
            <person name="Larimer J."/>
            <person name="McCowen C."/>
            <person name="Montmayeur A."/>
            <person name="Murphy C."/>
            <person name="Neiman D."/>
            <person name="Pearson M."/>
            <person name="Priest M."/>
            <person name="Roberts A."/>
            <person name="Saif S."/>
            <person name="Shea T."/>
            <person name="Sisk P."/>
            <person name="Sykes S."/>
            <person name="Wortman J."/>
            <person name="Nusbaum C."/>
            <person name="Birren B."/>
        </authorList>
    </citation>
    <scope>NUCLEOTIDE SEQUENCE [LARGE SCALE GENOMIC DNA]</scope>
    <source>
        <strain evidence="5 6">ATCC 49717</strain>
    </source>
</reference>
<accession>K8PEE6</accession>
<comment type="similarity">
    <text evidence="1">Belongs to the short-chain dehydrogenases/reductases (SDR) family.</text>
</comment>
<gene>
    <name evidence="5" type="ORF">HMPREF9695_00119</name>
</gene>
<comment type="caution">
    <text evidence="5">The sequence shown here is derived from an EMBL/GenBank/DDBJ whole genome shotgun (WGS) entry which is preliminary data.</text>
</comment>
<dbReference type="NCBIfam" id="NF009466">
    <property type="entry name" value="PRK12826.1-2"/>
    <property type="match status" value="1"/>
</dbReference>
<name>K8PEE6_9BRAD</name>
<dbReference type="SUPFAM" id="SSF51735">
    <property type="entry name" value="NAD(P)-binding Rossmann-fold domains"/>
    <property type="match status" value="1"/>
</dbReference>
<evidence type="ECO:0000256" key="1">
    <source>
        <dbReference type="ARBA" id="ARBA00006484"/>
    </source>
</evidence>
<feature type="domain" description="Ketoreductase" evidence="4">
    <location>
        <begin position="25"/>
        <end position="205"/>
    </location>
</feature>
<organism evidence="5 6">
    <name type="scientific">Afipia broomeae ATCC 49717</name>
    <dbReference type="NCBI Taxonomy" id="883078"/>
    <lineage>
        <taxon>Bacteria</taxon>
        <taxon>Pseudomonadati</taxon>
        <taxon>Pseudomonadota</taxon>
        <taxon>Alphaproteobacteria</taxon>
        <taxon>Hyphomicrobiales</taxon>
        <taxon>Nitrobacteraceae</taxon>
        <taxon>Afipia</taxon>
    </lineage>
</organism>
<dbReference type="eggNOG" id="COG1028">
    <property type="taxonomic scope" value="Bacteria"/>
</dbReference>
<dbReference type="AlphaFoldDB" id="K8PEE6"/>
<evidence type="ECO:0000256" key="2">
    <source>
        <dbReference type="ARBA" id="ARBA00023002"/>
    </source>
</evidence>
<dbReference type="PROSITE" id="PS00061">
    <property type="entry name" value="ADH_SHORT"/>
    <property type="match status" value="1"/>
</dbReference>
<evidence type="ECO:0000313" key="6">
    <source>
        <dbReference type="Proteomes" id="UP000001096"/>
    </source>
</evidence>
<dbReference type="PATRIC" id="fig|883078.3.peg.118"/>